<dbReference type="Pfam" id="PF26549">
    <property type="entry name" value="Tricorn_N"/>
    <property type="match status" value="1"/>
</dbReference>
<feature type="domain" description="TolB N-terminal" evidence="6">
    <location>
        <begin position="31"/>
        <end position="131"/>
    </location>
</feature>
<dbReference type="OrthoDB" id="5289130at2"/>
<sequence length="430" mass="46802" precursor="true">MNAVVRSVPFLRRLVLLALLLAASSAARANLTIEIIGGGATQIPIAVVPFARESVLPQSVTEVVGADLARSGLFRLVPVGSNRPSEPNEVLYPEWQSRGAEALVIGAVVPLQDGRFEIRFRLMDVLKQQQLAGFTYTVTADQLRLTAHRIADVIYERLTGDKGVFSTRIAYVVRQGNRYELQVADADGFNPQTVVASNEPIISPAWSPDGTRLAYVSFENRKPIIYVQNLLTGQRRVLANYKGSNSAPAWSPDGKRLAVVLTKDGISQIYLVNADGTGLTRLTHSGAIDTEPSFSPDGEWLLFTSDRGGSPQIYRIAVNGGSTARLTFEGDYNVSPHYSPDGKSFVFVTRRNGRFNVAVQDMVTGQVQVLTDSRLDESPTFAPNGRMILYATEVGGRGVLAAVSSDGRVRQRLTVRAGDVREPAWGPFVQ</sequence>
<evidence type="ECO:0000313" key="8">
    <source>
        <dbReference type="Proteomes" id="UP000321201"/>
    </source>
</evidence>
<evidence type="ECO:0000256" key="3">
    <source>
        <dbReference type="ARBA" id="ARBA00022729"/>
    </source>
</evidence>
<feature type="chain" id="PRO_5023299545" description="Tol-Pal system protein TolB" evidence="5">
    <location>
        <begin position="30"/>
        <end position="430"/>
    </location>
</feature>
<comment type="similarity">
    <text evidence="2 5">Belongs to the TolB family.</text>
</comment>
<dbReference type="InterPro" id="IPR011659">
    <property type="entry name" value="WD40"/>
</dbReference>
<dbReference type="PANTHER" id="PTHR36842:SF1">
    <property type="entry name" value="PROTEIN TOLB"/>
    <property type="match status" value="1"/>
</dbReference>
<dbReference type="FunCoup" id="A0A5C7EFB7">
    <property type="interactions" value="66"/>
</dbReference>
<proteinExistence type="inferred from homology"/>
<evidence type="ECO:0000256" key="2">
    <source>
        <dbReference type="ARBA" id="ARBA00009820"/>
    </source>
</evidence>
<feature type="signal peptide" evidence="5">
    <location>
        <begin position="1"/>
        <end position="29"/>
    </location>
</feature>
<dbReference type="SUPFAM" id="SSF52964">
    <property type="entry name" value="TolB, N-terminal domain"/>
    <property type="match status" value="1"/>
</dbReference>
<dbReference type="SUPFAM" id="SSF69304">
    <property type="entry name" value="Tricorn protease N-terminal domain"/>
    <property type="match status" value="1"/>
</dbReference>
<dbReference type="Pfam" id="PF04052">
    <property type="entry name" value="TolB_N"/>
    <property type="match status" value="1"/>
</dbReference>
<dbReference type="RefSeq" id="WP_147800667.1">
    <property type="nucleotide sequence ID" value="NZ_VPFL01000020.1"/>
</dbReference>
<accession>A0A5C7EFB7</accession>
<dbReference type="AlphaFoldDB" id="A0A5C7EFB7"/>
<evidence type="ECO:0000256" key="5">
    <source>
        <dbReference type="HAMAP-Rule" id="MF_00671"/>
    </source>
</evidence>
<evidence type="ECO:0000259" key="6">
    <source>
        <dbReference type="Pfam" id="PF04052"/>
    </source>
</evidence>
<comment type="subcellular location">
    <subcellularLocation>
        <location evidence="1 5">Periplasm</location>
    </subcellularLocation>
</comment>
<evidence type="ECO:0000313" key="7">
    <source>
        <dbReference type="EMBL" id="TXF10900.1"/>
    </source>
</evidence>
<evidence type="ECO:0000256" key="4">
    <source>
        <dbReference type="ARBA" id="ARBA00022764"/>
    </source>
</evidence>
<comment type="subunit">
    <text evidence="5">The Tol-Pal system is composed of five core proteins: the inner membrane proteins TolA, TolQ and TolR, the periplasmic protein TolB and the outer membrane protein Pal. They form a network linking the inner and outer membranes and the peptidoglycan layer.</text>
</comment>
<dbReference type="InParanoid" id="A0A5C7EFB7"/>
<keyword evidence="4 5" id="KW-0574">Periplasm</keyword>
<comment type="function">
    <text evidence="5">Part of the Tol-Pal system, which plays a role in outer membrane invagination during cell division and is important for maintaining outer membrane integrity.</text>
</comment>
<dbReference type="HAMAP" id="MF_00671">
    <property type="entry name" value="TolB"/>
    <property type="match status" value="1"/>
</dbReference>
<dbReference type="Proteomes" id="UP000321201">
    <property type="component" value="Unassembled WGS sequence"/>
</dbReference>
<reference evidence="7 8" key="1">
    <citation type="submission" date="2019-08" db="EMBL/GenBank/DDBJ databases">
        <title>Pelomicrobium methylotrophicum gen. nov., sp. nov. a moderately thermophilic, facultatively anaerobic, lithoautotrophic and methylotrophic bacterium isolated from a terrestrial mud volcano.</title>
        <authorList>
            <person name="Slobodkina G.B."/>
            <person name="Merkel A.Y."/>
            <person name="Slobodkin A.I."/>
        </authorList>
    </citation>
    <scope>NUCLEOTIDE SEQUENCE [LARGE SCALE GENOMIC DNA]</scope>
    <source>
        <strain evidence="7 8">SM250</strain>
    </source>
</reference>
<keyword evidence="3 5" id="KW-0732">Signal</keyword>
<name>A0A5C7EFB7_9PROT</name>
<dbReference type="InterPro" id="IPR011042">
    <property type="entry name" value="6-blade_b-propeller_TolB-like"/>
</dbReference>
<keyword evidence="5" id="KW-0131">Cell cycle</keyword>
<dbReference type="PANTHER" id="PTHR36842">
    <property type="entry name" value="PROTEIN TOLB HOMOLOG"/>
    <property type="match status" value="1"/>
</dbReference>
<dbReference type="NCBIfam" id="TIGR02800">
    <property type="entry name" value="propeller_TolB"/>
    <property type="match status" value="1"/>
</dbReference>
<organism evidence="7 8">
    <name type="scientific">Pelomicrobium methylotrophicum</name>
    <dbReference type="NCBI Taxonomy" id="2602750"/>
    <lineage>
        <taxon>Bacteria</taxon>
        <taxon>Pseudomonadati</taxon>
        <taxon>Pseudomonadota</taxon>
        <taxon>Hydrogenophilia</taxon>
        <taxon>Hydrogenophilia incertae sedis</taxon>
        <taxon>Pelomicrobium</taxon>
    </lineage>
</organism>
<comment type="caution">
    <text evidence="7">The sequence shown here is derived from an EMBL/GenBank/DDBJ whole genome shotgun (WGS) entry which is preliminary data.</text>
</comment>
<dbReference type="Pfam" id="PF07676">
    <property type="entry name" value="PD40"/>
    <property type="match status" value="2"/>
</dbReference>
<dbReference type="EMBL" id="VPFL01000020">
    <property type="protein sequence ID" value="TXF10900.1"/>
    <property type="molecule type" value="Genomic_DNA"/>
</dbReference>
<dbReference type="GO" id="GO:0017038">
    <property type="term" value="P:protein import"/>
    <property type="evidence" value="ECO:0007669"/>
    <property type="project" value="InterPro"/>
</dbReference>
<gene>
    <name evidence="5 7" type="primary">tolB</name>
    <name evidence="7" type="ORF">FR698_13205</name>
</gene>
<evidence type="ECO:0000256" key="1">
    <source>
        <dbReference type="ARBA" id="ARBA00004418"/>
    </source>
</evidence>
<dbReference type="InterPro" id="IPR007195">
    <property type="entry name" value="TolB_N"/>
</dbReference>
<keyword evidence="5" id="KW-0132">Cell division</keyword>
<dbReference type="Gene3D" id="3.40.50.10070">
    <property type="entry name" value="TolB, N-terminal domain"/>
    <property type="match status" value="1"/>
</dbReference>
<dbReference type="Gene3D" id="2.120.10.30">
    <property type="entry name" value="TolB, C-terminal domain"/>
    <property type="match status" value="1"/>
</dbReference>
<keyword evidence="8" id="KW-1185">Reference proteome</keyword>
<protein>
    <recommendedName>
        <fullName evidence="5">Tol-Pal system protein TolB</fullName>
    </recommendedName>
</protein>
<dbReference type="GO" id="GO:0042597">
    <property type="term" value="C:periplasmic space"/>
    <property type="evidence" value="ECO:0007669"/>
    <property type="project" value="UniProtKB-SubCell"/>
</dbReference>
<dbReference type="InterPro" id="IPR014167">
    <property type="entry name" value="Tol-Pal_TolB"/>
</dbReference>
<dbReference type="GO" id="GO:0051301">
    <property type="term" value="P:cell division"/>
    <property type="evidence" value="ECO:0007669"/>
    <property type="project" value="UniProtKB-UniRule"/>
</dbReference>